<accession>A0A0V1GND7</accession>
<dbReference type="EMBL" id="JYDV01001299">
    <property type="protein sequence ID" value="KRY99765.1"/>
    <property type="molecule type" value="Genomic_DNA"/>
</dbReference>
<name>A0A0V1GND7_TRIPS</name>
<dbReference type="AlphaFoldDB" id="A0A0V1GND7"/>
<proteinExistence type="predicted"/>
<evidence type="ECO:0000313" key="1">
    <source>
        <dbReference type="EMBL" id="KRY99765.1"/>
    </source>
</evidence>
<protein>
    <submittedName>
        <fullName evidence="1">Uncharacterized protein</fullName>
    </submittedName>
</protein>
<dbReference type="Proteomes" id="UP000054826">
    <property type="component" value="Unassembled WGS sequence"/>
</dbReference>
<organism evidence="1 2">
    <name type="scientific">Trichinella pseudospiralis</name>
    <name type="common">Parasitic roundworm</name>
    <dbReference type="NCBI Taxonomy" id="6337"/>
    <lineage>
        <taxon>Eukaryota</taxon>
        <taxon>Metazoa</taxon>
        <taxon>Ecdysozoa</taxon>
        <taxon>Nematoda</taxon>
        <taxon>Enoplea</taxon>
        <taxon>Dorylaimia</taxon>
        <taxon>Trichinellida</taxon>
        <taxon>Trichinellidae</taxon>
        <taxon>Trichinella</taxon>
    </lineage>
</organism>
<sequence>MNRNTHGEDRRKLEQVTTIGGWIESCWLVHHGWSVAFIGQIEVSVDTLEKTTRFAEVERLVNRGMNRVCHY</sequence>
<gene>
    <name evidence="1" type="ORF">T4C_13615</name>
</gene>
<comment type="caution">
    <text evidence="1">The sequence shown here is derived from an EMBL/GenBank/DDBJ whole genome shotgun (WGS) entry which is preliminary data.</text>
</comment>
<evidence type="ECO:0000313" key="2">
    <source>
        <dbReference type="Proteomes" id="UP000054826"/>
    </source>
</evidence>
<reference evidence="1 2" key="1">
    <citation type="submission" date="2015-01" db="EMBL/GenBank/DDBJ databases">
        <title>Evolution of Trichinella species and genotypes.</title>
        <authorList>
            <person name="Korhonen P.K."/>
            <person name="Edoardo P."/>
            <person name="Giuseppe L.R."/>
            <person name="Gasser R.B."/>
        </authorList>
    </citation>
    <scope>NUCLEOTIDE SEQUENCE [LARGE SCALE GENOMIC DNA]</scope>
    <source>
        <strain evidence="1">ISS176</strain>
    </source>
</reference>